<keyword evidence="13" id="KW-1185">Reference proteome</keyword>
<organism evidence="12 13">
    <name type="scientific">Saitoella complicata (strain BCRC 22490 / CBS 7301 / JCM 7358 / NBRC 10748 / NRRL Y-17804)</name>
    <dbReference type="NCBI Taxonomy" id="698492"/>
    <lineage>
        <taxon>Eukaryota</taxon>
        <taxon>Fungi</taxon>
        <taxon>Dikarya</taxon>
        <taxon>Ascomycota</taxon>
        <taxon>Taphrinomycotina</taxon>
        <taxon>Taphrinomycotina incertae sedis</taxon>
        <taxon>Saitoella</taxon>
    </lineage>
</organism>
<keyword evidence="3 9" id="KW-0547">Nucleotide-binding</keyword>
<dbReference type="GO" id="GO:0007189">
    <property type="term" value="P:adenylate cyclase-activating G protein-coupled receptor signaling pathway"/>
    <property type="evidence" value="ECO:0007669"/>
    <property type="project" value="TreeGrafter"/>
</dbReference>
<dbReference type="PRINTS" id="PR01241">
    <property type="entry name" value="GPROTEINAFNG"/>
</dbReference>
<dbReference type="PANTHER" id="PTHR10218">
    <property type="entry name" value="GTP-BINDING PROTEIN ALPHA SUBUNIT"/>
    <property type="match status" value="1"/>
</dbReference>
<evidence type="ECO:0000313" key="13">
    <source>
        <dbReference type="Proteomes" id="UP000033140"/>
    </source>
</evidence>
<dbReference type="Pfam" id="PF00503">
    <property type="entry name" value="G-alpha"/>
    <property type="match status" value="1"/>
</dbReference>
<evidence type="ECO:0000313" key="12">
    <source>
        <dbReference type="EMBL" id="GAO52761.1"/>
    </source>
</evidence>
<protein>
    <submittedName>
        <fullName evidence="12">Uncharacterized protein</fullName>
    </submittedName>
</protein>
<dbReference type="OMA" id="ICKPDYM"/>
<evidence type="ECO:0000256" key="7">
    <source>
        <dbReference type="ARBA" id="ARBA00023224"/>
    </source>
</evidence>
<reference evidence="12 13" key="1">
    <citation type="journal article" date="2011" name="J. Gen. Appl. Microbiol.">
        <title>Draft genome sequencing of the enigmatic yeast Saitoella complicata.</title>
        <authorList>
            <person name="Nishida H."/>
            <person name="Hamamoto M."/>
            <person name="Sugiyama J."/>
        </authorList>
    </citation>
    <scope>NUCLEOTIDE SEQUENCE [LARGE SCALE GENOMIC DNA]</scope>
    <source>
        <strain evidence="12 13">NRRL Y-17804</strain>
    </source>
</reference>
<dbReference type="Proteomes" id="UP000033140">
    <property type="component" value="Unassembled WGS sequence"/>
</dbReference>
<evidence type="ECO:0000256" key="2">
    <source>
        <dbReference type="ARBA" id="ARBA00022723"/>
    </source>
</evidence>
<feature type="binding site" evidence="9">
    <location>
        <position position="501"/>
    </location>
    <ligand>
        <name>GTP</name>
        <dbReference type="ChEBI" id="CHEBI:37565"/>
    </ligand>
</feature>
<evidence type="ECO:0000256" key="9">
    <source>
        <dbReference type="PIRSR" id="PIRSR601019-1"/>
    </source>
</evidence>
<evidence type="ECO:0000256" key="6">
    <source>
        <dbReference type="ARBA" id="ARBA00023139"/>
    </source>
</evidence>
<proteinExistence type="predicted"/>
<feature type="transmembrane region" description="Helical" evidence="11">
    <location>
        <begin position="12"/>
        <end position="34"/>
    </location>
</feature>
<dbReference type="InterPro" id="IPR027417">
    <property type="entry name" value="P-loop_NTPase"/>
</dbReference>
<reference evidence="12 13" key="2">
    <citation type="journal article" date="2014" name="J. Gen. Appl. Microbiol.">
        <title>The early diverging ascomycetous budding yeast Saitoella complicata has three histone deacetylases belonging to the Clr6, Hos2, and Rpd3 lineages.</title>
        <authorList>
            <person name="Nishida H."/>
            <person name="Matsumoto T."/>
            <person name="Kondo S."/>
            <person name="Hamamoto M."/>
            <person name="Yoshikawa H."/>
        </authorList>
    </citation>
    <scope>NUCLEOTIDE SEQUENCE [LARGE SCALE GENOMIC DNA]</scope>
    <source>
        <strain evidence="12 13">NRRL Y-17804</strain>
    </source>
</reference>
<feature type="binding site" evidence="9">
    <location>
        <begin position="214"/>
        <end position="219"/>
    </location>
    <ligand>
        <name>GTP</name>
        <dbReference type="ChEBI" id="CHEBI:37565"/>
    </ligand>
</feature>
<evidence type="ECO:0000256" key="3">
    <source>
        <dbReference type="ARBA" id="ARBA00022741"/>
    </source>
</evidence>
<dbReference type="PANTHER" id="PTHR10218:SF369">
    <property type="entry name" value="GUANINE NUCLEOTIDE-BINDING PROTEIN ALPHA-2 SUBUNIT"/>
    <property type="match status" value="1"/>
</dbReference>
<feature type="binding site" evidence="9">
    <location>
        <begin position="327"/>
        <end position="328"/>
    </location>
    <ligand>
        <name>GTP</name>
        <dbReference type="ChEBI" id="CHEBI:37565"/>
    </ligand>
</feature>
<dbReference type="GO" id="GO:0003924">
    <property type="term" value="F:GTPase activity"/>
    <property type="evidence" value="ECO:0007669"/>
    <property type="project" value="InterPro"/>
</dbReference>
<keyword evidence="11" id="KW-1133">Transmembrane helix</keyword>
<dbReference type="SUPFAM" id="SSF52540">
    <property type="entry name" value="P-loop containing nucleoside triphosphate hydrolases"/>
    <property type="match status" value="1"/>
</dbReference>
<dbReference type="InterPro" id="IPR011025">
    <property type="entry name" value="GproteinA_insert"/>
</dbReference>
<name>A0A0E9NSV5_SAICN</name>
<sequence>MIMNDRGNGLNAMVAMFLPSVSGVVVWSLIVLWATASPIVAVSYEARSFLKTEIVRKKGCVERATHRILEGTRQLRTTAPSSGNTLRARGITGVLGALQSLRARSYNGCFVSSTLKFFVPLSLEGHSVPPTPFVRHTVRPLTSYVQHRRTPPTKPSHDREKLKMGSCFSSEAGTGDLQNDRSARLKTTRIDKQLEEDARKLRKECKILLLGSGESGKSTIVKQMKIIHQNGFSQTELLFYRPQIYRNLLDSARTLIAALQENELLPAPLPLDLAEASAKIDGAMVNEDYKSVLDASIVRACEKIWAYPATKRMVEDPALFHTFYLMDSAEYFFEAAGRISSPDYCPTESDVLRARTKTTGIFETRFTSGNLQIHMFDVGGQRSERKKWIHCFEAVTSIIFCVALSEYDQVLLEESGQNRMEESLVLWESVVNSRWFVRTSVVLFLNKVDLFKGKLGRVPLGEYFPEYEGGPDPSKAAKFILYKFTKLNRAGLKVYPHLTQATDTGNIRLVFAAVKETILQNALQDSGIL</sequence>
<keyword evidence="8" id="KW-0449">Lipoprotein</keyword>
<dbReference type="SUPFAM" id="SSF47895">
    <property type="entry name" value="Transducin (alpha subunit), insertion domain"/>
    <property type="match status" value="1"/>
</dbReference>
<dbReference type="GO" id="GO:0031683">
    <property type="term" value="F:G-protein beta/gamma-subunit complex binding"/>
    <property type="evidence" value="ECO:0007669"/>
    <property type="project" value="InterPro"/>
</dbReference>
<evidence type="ECO:0000256" key="11">
    <source>
        <dbReference type="SAM" id="Phobius"/>
    </source>
</evidence>
<keyword evidence="4 10" id="KW-0460">Magnesium</keyword>
<keyword evidence="6" id="KW-0564">Palmitate</keyword>
<keyword evidence="11" id="KW-0472">Membrane</keyword>
<feature type="binding site" evidence="10">
    <location>
        <position position="218"/>
    </location>
    <ligand>
        <name>Mg(2+)</name>
        <dbReference type="ChEBI" id="CHEBI:18420"/>
    </ligand>
</feature>
<dbReference type="FunFam" id="3.40.50.300:FF:000692">
    <property type="entry name" value="Guanine nucleotide-binding protein subunit alpha"/>
    <property type="match status" value="1"/>
</dbReference>
<dbReference type="GO" id="GO:0005525">
    <property type="term" value="F:GTP binding"/>
    <property type="evidence" value="ECO:0007669"/>
    <property type="project" value="UniProtKB-KW"/>
</dbReference>
<keyword evidence="5 9" id="KW-0342">GTP-binding</keyword>
<evidence type="ECO:0000256" key="5">
    <source>
        <dbReference type="ARBA" id="ARBA00023134"/>
    </source>
</evidence>
<dbReference type="SMART" id="SM00275">
    <property type="entry name" value="G_alpha"/>
    <property type="match status" value="1"/>
</dbReference>
<dbReference type="PROSITE" id="PS51882">
    <property type="entry name" value="G_ALPHA"/>
    <property type="match status" value="1"/>
</dbReference>
<dbReference type="Gene3D" id="1.10.400.10">
    <property type="entry name" value="GI Alpha 1, domain 2-like"/>
    <property type="match status" value="1"/>
</dbReference>
<evidence type="ECO:0000256" key="10">
    <source>
        <dbReference type="PIRSR" id="PIRSR601019-2"/>
    </source>
</evidence>
<dbReference type="FunFam" id="1.10.400.10:FF:000007">
    <property type="entry name" value="Guanine nucleotide-binding protein subunit alpha"/>
    <property type="match status" value="1"/>
</dbReference>
<accession>A0A0E9NSV5</accession>
<dbReference type="CDD" id="cd00066">
    <property type="entry name" value="G-alpha"/>
    <property type="match status" value="1"/>
</dbReference>
<dbReference type="FunFam" id="3.40.50.300:FF:000181">
    <property type="entry name" value="Guanine nucleotide-binding protein subunit alpha"/>
    <property type="match status" value="1"/>
</dbReference>
<gene>
    <name evidence="12" type="ORF">G7K_6830-t1</name>
</gene>
<dbReference type="GO" id="GO:0001664">
    <property type="term" value="F:G protein-coupled receptor binding"/>
    <property type="evidence" value="ECO:0007669"/>
    <property type="project" value="InterPro"/>
</dbReference>
<evidence type="ECO:0000256" key="8">
    <source>
        <dbReference type="ARBA" id="ARBA00023288"/>
    </source>
</evidence>
<evidence type="ECO:0000256" key="1">
    <source>
        <dbReference type="ARBA" id="ARBA00022707"/>
    </source>
</evidence>
<dbReference type="Gene3D" id="3.40.50.300">
    <property type="entry name" value="P-loop containing nucleotide triphosphate hydrolases"/>
    <property type="match status" value="1"/>
</dbReference>
<keyword evidence="1" id="KW-0519">Myristate</keyword>
<feature type="binding site" evidence="9">
    <location>
        <begin position="446"/>
        <end position="449"/>
    </location>
    <ligand>
        <name>GTP</name>
        <dbReference type="ChEBI" id="CHEBI:37565"/>
    </ligand>
</feature>
<dbReference type="EMBL" id="BACD03000085">
    <property type="protein sequence ID" value="GAO52761.1"/>
    <property type="molecule type" value="Genomic_DNA"/>
</dbReference>
<feature type="binding site" evidence="10">
    <location>
        <position position="358"/>
    </location>
    <ligand>
        <name>Mg(2+)</name>
        <dbReference type="ChEBI" id="CHEBI:18420"/>
    </ligand>
</feature>
<dbReference type="GO" id="GO:0010255">
    <property type="term" value="P:glucose mediated signaling pathway"/>
    <property type="evidence" value="ECO:0007669"/>
    <property type="project" value="UniProtKB-ARBA"/>
</dbReference>
<dbReference type="STRING" id="698492.A0A0E9NSV5"/>
<dbReference type="InterPro" id="IPR001019">
    <property type="entry name" value="Gprotein_alpha_su"/>
</dbReference>
<dbReference type="InterPro" id="IPR002975">
    <property type="entry name" value="Fungi_Gprotein_alpha"/>
</dbReference>
<keyword evidence="2 10" id="KW-0479">Metal-binding</keyword>
<dbReference type="PRINTS" id="PR00318">
    <property type="entry name" value="GPROTEINA"/>
</dbReference>
<feature type="binding site" evidence="9">
    <location>
        <begin position="352"/>
        <end position="358"/>
    </location>
    <ligand>
        <name>GTP</name>
        <dbReference type="ChEBI" id="CHEBI:37565"/>
    </ligand>
</feature>
<keyword evidence="7" id="KW-0807">Transducer</keyword>
<dbReference type="AlphaFoldDB" id="A0A0E9NSV5"/>
<reference evidence="12 13" key="3">
    <citation type="journal article" date="2015" name="Genome Announc.">
        <title>Draft Genome Sequence of the Archiascomycetous Yeast Saitoella complicata.</title>
        <authorList>
            <person name="Yamauchi K."/>
            <person name="Kondo S."/>
            <person name="Hamamoto M."/>
            <person name="Takahashi Y."/>
            <person name="Ogura Y."/>
            <person name="Hayashi T."/>
            <person name="Nishida H."/>
        </authorList>
    </citation>
    <scope>NUCLEOTIDE SEQUENCE [LARGE SCALE GENOMIC DNA]</scope>
    <source>
        <strain evidence="12 13">NRRL Y-17804</strain>
    </source>
</reference>
<dbReference type="GO" id="GO:0005737">
    <property type="term" value="C:cytoplasm"/>
    <property type="evidence" value="ECO:0007669"/>
    <property type="project" value="TreeGrafter"/>
</dbReference>
<keyword evidence="11" id="KW-0812">Transmembrane</keyword>
<evidence type="ECO:0000256" key="4">
    <source>
        <dbReference type="ARBA" id="ARBA00022842"/>
    </source>
</evidence>
<dbReference type="GO" id="GO:0005834">
    <property type="term" value="C:heterotrimeric G-protein complex"/>
    <property type="evidence" value="ECO:0007669"/>
    <property type="project" value="InterPro"/>
</dbReference>
<dbReference type="GO" id="GO:0046872">
    <property type="term" value="F:metal ion binding"/>
    <property type="evidence" value="ECO:0007669"/>
    <property type="project" value="UniProtKB-KW"/>
</dbReference>
<dbReference type="GO" id="GO:0032502">
    <property type="term" value="P:developmental process"/>
    <property type="evidence" value="ECO:0007669"/>
    <property type="project" value="UniProtKB-ARBA"/>
</dbReference>
<comment type="caution">
    <text evidence="12">The sequence shown here is derived from an EMBL/GenBank/DDBJ whole genome shotgun (WGS) entry which is preliminary data.</text>
</comment>
<feature type="binding site" evidence="9">
    <location>
        <begin position="377"/>
        <end position="381"/>
    </location>
    <ligand>
        <name>GTP</name>
        <dbReference type="ChEBI" id="CHEBI:37565"/>
    </ligand>
</feature>